<evidence type="ECO:0000256" key="1">
    <source>
        <dbReference type="ARBA" id="ARBA00022729"/>
    </source>
</evidence>
<accession>A0AAD5JQL4</accession>
<dbReference type="FunFam" id="3.30.430.20:FF:000009">
    <property type="entry name" value="Cysteine-rich receptor-like protein kinase 28"/>
    <property type="match status" value="1"/>
</dbReference>
<proteinExistence type="predicted"/>
<protein>
    <recommendedName>
        <fullName evidence="6">Gnk2-homologous domain-containing protein</fullName>
    </recommendedName>
</protein>
<evidence type="ECO:0000313" key="7">
    <source>
        <dbReference type="EMBL" id="KAI9198525.1"/>
    </source>
</evidence>
<evidence type="ECO:0000256" key="3">
    <source>
        <dbReference type="ARBA" id="ARBA00023180"/>
    </source>
</evidence>
<dbReference type="PANTHER" id="PTHR32099:SF31">
    <property type="entry name" value="PROTEIN KINASE DOMAIN-CONTAINING PROTEIN"/>
    <property type="match status" value="1"/>
</dbReference>
<evidence type="ECO:0000313" key="8">
    <source>
        <dbReference type="Proteomes" id="UP001064489"/>
    </source>
</evidence>
<name>A0AAD5JQL4_ACENE</name>
<dbReference type="PROSITE" id="PS51473">
    <property type="entry name" value="GNK2"/>
    <property type="match status" value="2"/>
</dbReference>
<dbReference type="EMBL" id="JAJSOW010000002">
    <property type="protein sequence ID" value="KAI9198525.1"/>
    <property type="molecule type" value="Genomic_DNA"/>
</dbReference>
<feature type="chain" id="PRO_5042291513" description="Gnk2-homologous domain-containing protein" evidence="5">
    <location>
        <begin position="27"/>
        <end position="282"/>
    </location>
</feature>
<dbReference type="AlphaFoldDB" id="A0AAD5JQL4"/>
<comment type="caution">
    <text evidence="7">The sequence shown here is derived from an EMBL/GenBank/DDBJ whole genome shotgun (WGS) entry which is preliminary data.</text>
</comment>
<dbReference type="InterPro" id="IPR002902">
    <property type="entry name" value="GNK2"/>
</dbReference>
<evidence type="ECO:0000256" key="5">
    <source>
        <dbReference type="SAM" id="SignalP"/>
    </source>
</evidence>
<gene>
    <name evidence="7" type="ORF">LWI28_017436</name>
</gene>
<evidence type="ECO:0000259" key="6">
    <source>
        <dbReference type="PROSITE" id="PS51473"/>
    </source>
</evidence>
<dbReference type="Proteomes" id="UP001064489">
    <property type="component" value="Chromosome 13"/>
</dbReference>
<feature type="signal peptide" evidence="5">
    <location>
        <begin position="1"/>
        <end position="26"/>
    </location>
</feature>
<evidence type="ECO:0000256" key="2">
    <source>
        <dbReference type="ARBA" id="ARBA00022737"/>
    </source>
</evidence>
<feature type="domain" description="Gnk2-homologous" evidence="6">
    <location>
        <begin position="133"/>
        <end position="239"/>
    </location>
</feature>
<reference evidence="7 8" key="1">
    <citation type="journal article" date="2022" name="Plant J.">
        <title>Strategies of tolerance reflected in two North American maple genomes.</title>
        <authorList>
            <person name="McEvoy S.L."/>
            <person name="Sezen U.U."/>
            <person name="Trouern-Trend A."/>
            <person name="McMahon S.M."/>
            <person name="Schaberg P.G."/>
            <person name="Yang J."/>
            <person name="Wegrzyn J.L."/>
            <person name="Swenson N.G."/>
        </authorList>
    </citation>
    <scope>NUCLEOTIDE SEQUENCE [LARGE SCALE GENOMIC DNA]</scope>
    <source>
        <strain evidence="7">91603</strain>
    </source>
</reference>
<feature type="region of interest" description="Disordered" evidence="4">
    <location>
        <begin position="245"/>
        <end position="264"/>
    </location>
</feature>
<sequence length="282" mass="31556">MLLWPIPGDFLLILCTIFGFMSSITCQPTYNHHFCTGQKNDTATNNYISNLDSLLSSLSSKASTNIFENDTSNGIYGLFFCRGDVSTDTCQTCIKNASLTIRQLCPSNKTAIIWYDECMLRYSDTDFFGLAQTLPGLLMGNAQNTTSPDKKNYGSLGLICSLINSAPNKGLMFKTEEEALVDGSRRGYAMVQCTRDINTSSCRSCLGMLLSELEKRCQAKIGWRYLSPSCYIRYEEYRFYHQPPAPPPPRVPAAPQPTPIDDGKSKYANSNYHSILYLLKHI</sequence>
<keyword evidence="2" id="KW-0677">Repeat</keyword>
<dbReference type="Pfam" id="PF01657">
    <property type="entry name" value="Stress-antifung"/>
    <property type="match status" value="2"/>
</dbReference>
<dbReference type="PANTHER" id="PTHR32099">
    <property type="entry name" value="CYSTEINE-RICH REPEAT SECRETORY PROTEIN"/>
    <property type="match status" value="1"/>
</dbReference>
<keyword evidence="1 5" id="KW-0732">Signal</keyword>
<dbReference type="CDD" id="cd23509">
    <property type="entry name" value="Gnk2-like"/>
    <property type="match status" value="2"/>
</dbReference>
<feature type="domain" description="Gnk2-homologous" evidence="6">
    <location>
        <begin position="29"/>
        <end position="127"/>
    </location>
</feature>
<keyword evidence="3" id="KW-0325">Glycoprotein</keyword>
<dbReference type="InterPro" id="IPR038408">
    <property type="entry name" value="GNK2_sf"/>
</dbReference>
<dbReference type="Gene3D" id="3.30.430.20">
    <property type="entry name" value="Gnk2 domain, C-X8-C-X2-C motif"/>
    <property type="match status" value="2"/>
</dbReference>
<feature type="compositionally biased region" description="Pro residues" evidence="4">
    <location>
        <begin position="245"/>
        <end position="258"/>
    </location>
</feature>
<organism evidence="7 8">
    <name type="scientific">Acer negundo</name>
    <name type="common">Box elder</name>
    <dbReference type="NCBI Taxonomy" id="4023"/>
    <lineage>
        <taxon>Eukaryota</taxon>
        <taxon>Viridiplantae</taxon>
        <taxon>Streptophyta</taxon>
        <taxon>Embryophyta</taxon>
        <taxon>Tracheophyta</taxon>
        <taxon>Spermatophyta</taxon>
        <taxon>Magnoliopsida</taxon>
        <taxon>eudicotyledons</taxon>
        <taxon>Gunneridae</taxon>
        <taxon>Pentapetalae</taxon>
        <taxon>rosids</taxon>
        <taxon>malvids</taxon>
        <taxon>Sapindales</taxon>
        <taxon>Sapindaceae</taxon>
        <taxon>Hippocastanoideae</taxon>
        <taxon>Acereae</taxon>
        <taxon>Acer</taxon>
    </lineage>
</organism>
<evidence type="ECO:0000256" key="4">
    <source>
        <dbReference type="SAM" id="MobiDB-lite"/>
    </source>
</evidence>
<keyword evidence="8" id="KW-1185">Reference proteome</keyword>